<evidence type="ECO:0000256" key="6">
    <source>
        <dbReference type="ARBA" id="ARBA00023136"/>
    </source>
</evidence>
<reference evidence="9" key="1">
    <citation type="submission" date="2015-08" db="EMBL/GenBank/DDBJ databases">
        <authorList>
            <person name="Varghese N."/>
        </authorList>
    </citation>
    <scope>NUCLEOTIDE SEQUENCE [LARGE SCALE GENOMIC DNA]</scope>
    <source>
        <strain evidence="9">DSM 23407</strain>
    </source>
</reference>
<dbReference type="GO" id="GO:0005886">
    <property type="term" value="C:plasma membrane"/>
    <property type="evidence" value="ECO:0007669"/>
    <property type="project" value="UniProtKB-SubCell"/>
</dbReference>
<keyword evidence="3" id="KW-1003">Cell membrane</keyword>
<organism evidence="8 9">
    <name type="scientific">Pannonibacter indicus</name>
    <dbReference type="NCBI Taxonomy" id="466044"/>
    <lineage>
        <taxon>Bacteria</taxon>
        <taxon>Pseudomonadati</taxon>
        <taxon>Pseudomonadota</taxon>
        <taxon>Alphaproteobacteria</taxon>
        <taxon>Hyphomicrobiales</taxon>
        <taxon>Stappiaceae</taxon>
        <taxon>Pannonibacter</taxon>
    </lineage>
</organism>
<evidence type="ECO:0000256" key="4">
    <source>
        <dbReference type="ARBA" id="ARBA00022692"/>
    </source>
</evidence>
<dbReference type="RefSeq" id="WP_055456686.1">
    <property type="nucleotide sequence ID" value="NZ_CYHE01000013.1"/>
</dbReference>
<keyword evidence="6 7" id="KW-0472">Membrane</keyword>
<evidence type="ECO:0000256" key="7">
    <source>
        <dbReference type="SAM" id="Phobius"/>
    </source>
</evidence>
<feature type="transmembrane region" description="Helical" evidence="7">
    <location>
        <begin position="6"/>
        <end position="25"/>
    </location>
</feature>
<accession>A0A0K6I8L7</accession>
<protein>
    <submittedName>
        <fullName evidence="8">Transglycosylase associated protein</fullName>
    </submittedName>
</protein>
<feature type="transmembrane region" description="Helical" evidence="7">
    <location>
        <begin position="32"/>
        <end position="52"/>
    </location>
</feature>
<evidence type="ECO:0000256" key="3">
    <source>
        <dbReference type="ARBA" id="ARBA00022475"/>
    </source>
</evidence>
<evidence type="ECO:0000256" key="1">
    <source>
        <dbReference type="ARBA" id="ARBA00004651"/>
    </source>
</evidence>
<evidence type="ECO:0000313" key="8">
    <source>
        <dbReference type="EMBL" id="CUA99446.1"/>
    </source>
</evidence>
<comment type="subcellular location">
    <subcellularLocation>
        <location evidence="1">Cell membrane</location>
        <topology evidence="1">Multi-pass membrane protein</topology>
    </subcellularLocation>
</comment>
<keyword evidence="5 7" id="KW-1133">Transmembrane helix</keyword>
<evidence type="ECO:0000313" key="9">
    <source>
        <dbReference type="Proteomes" id="UP000183900"/>
    </source>
</evidence>
<dbReference type="Proteomes" id="UP000183900">
    <property type="component" value="Unassembled WGS sequence"/>
</dbReference>
<gene>
    <name evidence="8" type="ORF">Ga0061067_11330</name>
</gene>
<dbReference type="AlphaFoldDB" id="A0A0K6I8L7"/>
<dbReference type="EMBL" id="CYHE01000013">
    <property type="protein sequence ID" value="CUA99446.1"/>
    <property type="molecule type" value="Genomic_DNA"/>
</dbReference>
<dbReference type="OrthoDB" id="5296069at2"/>
<evidence type="ECO:0000256" key="5">
    <source>
        <dbReference type="ARBA" id="ARBA00022989"/>
    </source>
</evidence>
<evidence type="ECO:0000256" key="2">
    <source>
        <dbReference type="ARBA" id="ARBA00011006"/>
    </source>
</evidence>
<feature type="transmembrane region" description="Helical" evidence="7">
    <location>
        <begin position="64"/>
        <end position="81"/>
    </location>
</feature>
<comment type="similarity">
    <text evidence="2">Belongs to the UPF0410 family.</text>
</comment>
<dbReference type="PANTHER" id="PTHR33884:SF3">
    <property type="entry name" value="UPF0410 PROTEIN YMGE"/>
    <property type="match status" value="1"/>
</dbReference>
<keyword evidence="4 7" id="KW-0812">Transmembrane</keyword>
<dbReference type="PANTHER" id="PTHR33884">
    <property type="entry name" value="UPF0410 PROTEIN YMGE"/>
    <property type="match status" value="1"/>
</dbReference>
<dbReference type="InterPro" id="IPR007341">
    <property type="entry name" value="Transgly_assoc"/>
</dbReference>
<sequence>MTLETVIIWALIGLVAGWIASFITGGGGLIRYILTGLAGAVVGGFLMHYFGFSLNLGNAIANEIAVAAIGAVVVVFAARILA</sequence>
<name>A0A0K6I8L7_9HYPH</name>
<keyword evidence="9" id="KW-1185">Reference proteome</keyword>
<proteinExistence type="inferred from homology"/>